<dbReference type="Proteomes" id="UP000515211">
    <property type="component" value="Chromosome 2"/>
</dbReference>
<evidence type="ECO:0000259" key="2">
    <source>
        <dbReference type="Pfam" id="PF03732"/>
    </source>
</evidence>
<organism evidence="3 4">
    <name type="scientific">Arachis duranensis</name>
    <name type="common">Wild peanut</name>
    <dbReference type="NCBI Taxonomy" id="130453"/>
    <lineage>
        <taxon>Eukaryota</taxon>
        <taxon>Viridiplantae</taxon>
        <taxon>Streptophyta</taxon>
        <taxon>Embryophyta</taxon>
        <taxon>Tracheophyta</taxon>
        <taxon>Spermatophyta</taxon>
        <taxon>Magnoliopsida</taxon>
        <taxon>eudicotyledons</taxon>
        <taxon>Gunneridae</taxon>
        <taxon>Pentapetalae</taxon>
        <taxon>rosids</taxon>
        <taxon>fabids</taxon>
        <taxon>Fabales</taxon>
        <taxon>Fabaceae</taxon>
        <taxon>Papilionoideae</taxon>
        <taxon>50 kb inversion clade</taxon>
        <taxon>dalbergioids sensu lato</taxon>
        <taxon>Dalbergieae</taxon>
        <taxon>Pterocarpus clade</taxon>
        <taxon>Arachis</taxon>
    </lineage>
</organism>
<reference evidence="3" key="1">
    <citation type="journal article" date="2016" name="Nat. Genet.">
        <title>The genome sequences of Arachis duranensis and Arachis ipaensis, the diploid ancestors of cultivated peanut.</title>
        <authorList>
            <person name="Bertioli D.J."/>
            <person name="Cannon S.B."/>
            <person name="Froenicke L."/>
            <person name="Huang G."/>
            <person name="Farmer A.D."/>
            <person name="Cannon E.K."/>
            <person name="Liu X."/>
            <person name="Gao D."/>
            <person name="Clevenger J."/>
            <person name="Dash S."/>
            <person name="Ren L."/>
            <person name="Moretzsohn M.C."/>
            <person name="Shirasawa K."/>
            <person name="Huang W."/>
            <person name="Vidigal B."/>
            <person name="Abernathy B."/>
            <person name="Chu Y."/>
            <person name="Niederhuth C.E."/>
            <person name="Umale P."/>
            <person name="Araujo A.C."/>
            <person name="Kozik A."/>
            <person name="Kim K.D."/>
            <person name="Burow M.D."/>
            <person name="Varshney R.K."/>
            <person name="Wang X."/>
            <person name="Zhang X."/>
            <person name="Barkley N."/>
            <person name="Guimaraes P.M."/>
            <person name="Isobe S."/>
            <person name="Guo B."/>
            <person name="Liao B."/>
            <person name="Stalker H.T."/>
            <person name="Schmitz R.J."/>
            <person name="Scheffler B.E."/>
            <person name="Leal-Bertioli S.C."/>
            <person name="Xun X."/>
            <person name="Jackson S.A."/>
            <person name="Michelmore R."/>
            <person name="Ozias-Akins P."/>
        </authorList>
    </citation>
    <scope>NUCLEOTIDE SEQUENCE [LARGE SCALE GENOMIC DNA]</scope>
    <source>
        <strain evidence="3">cv. V14167</strain>
    </source>
</reference>
<feature type="compositionally biased region" description="Basic and acidic residues" evidence="1">
    <location>
        <begin position="36"/>
        <end position="60"/>
    </location>
</feature>
<proteinExistence type="predicted"/>
<dbReference type="GeneID" id="107472993"/>
<gene>
    <name evidence="4" type="primary">LOC107472993</name>
</gene>
<evidence type="ECO:0000313" key="3">
    <source>
        <dbReference type="Proteomes" id="UP000515211"/>
    </source>
</evidence>
<dbReference type="PANTHER" id="PTHR33223">
    <property type="entry name" value="CCHC-TYPE DOMAIN-CONTAINING PROTEIN"/>
    <property type="match status" value="1"/>
</dbReference>
<keyword evidence="3" id="KW-1185">Reference proteome</keyword>
<dbReference type="PANTHER" id="PTHR33223:SF10">
    <property type="entry name" value="AMINOTRANSFERASE-LIKE PLANT MOBILE DOMAIN-CONTAINING PROTEIN"/>
    <property type="match status" value="1"/>
</dbReference>
<feature type="compositionally biased region" description="Low complexity" evidence="1">
    <location>
        <begin position="62"/>
        <end position="72"/>
    </location>
</feature>
<feature type="region of interest" description="Disordered" evidence="1">
    <location>
        <begin position="36"/>
        <end position="77"/>
    </location>
</feature>
<protein>
    <submittedName>
        <fullName evidence="4">Uncharacterized protein LOC107472993</fullName>
    </submittedName>
</protein>
<dbReference type="InterPro" id="IPR005162">
    <property type="entry name" value="Retrotrans_gag_dom"/>
</dbReference>
<dbReference type="Pfam" id="PF03732">
    <property type="entry name" value="Retrotrans_gag"/>
    <property type="match status" value="1"/>
</dbReference>
<reference evidence="4" key="2">
    <citation type="submission" date="2025-08" db="UniProtKB">
        <authorList>
            <consortium name="RefSeq"/>
        </authorList>
    </citation>
    <scope>IDENTIFICATION</scope>
    <source>
        <tissue evidence="4">Whole plant</tissue>
    </source>
</reference>
<sequence>MADENSHAPSINQAEILAINEALRAENKKMADLLRQMGHDRSKGEHKNTENRDNDDEHTSKTKQAIPKTTKATTKKRTNPFSKEVMSFEMPQNFTLPSTLKPYNRIGDPNVHVTKFQAMMFMNKDSDQILCRTFPTFLDGAALIWFSNLSEGYISNFDELANQFVNHFAASKIYVHDSDYLSTIKQGPNESLKDYMTRFVKATNEIPNLNPEVHLHALKSGLRPWKFQESIVITKPKTLAEFREKATTQIDVEEFRVLRRADKPIPYKDEERRSRQSNNRSDTKMFRLTPKFDNYTPFNTKREDIIKDILHSKLIKPPNRAGTYQDQRHVDRSKYYAFHQKYGHTTDDCVIAKDVLEKLA</sequence>
<dbReference type="RefSeq" id="XP_015948012.1">
    <property type="nucleotide sequence ID" value="XM_016092526.1"/>
</dbReference>
<name>A0A6P4CAV3_ARADU</name>
<evidence type="ECO:0000256" key="1">
    <source>
        <dbReference type="SAM" id="MobiDB-lite"/>
    </source>
</evidence>
<dbReference type="AlphaFoldDB" id="A0A6P4CAV3"/>
<feature type="domain" description="Retrotransposon gag" evidence="2">
    <location>
        <begin position="133"/>
        <end position="224"/>
    </location>
</feature>
<evidence type="ECO:0000313" key="4">
    <source>
        <dbReference type="RefSeq" id="XP_015948012.1"/>
    </source>
</evidence>
<accession>A0A6P4CAV3</accession>
<dbReference type="KEGG" id="adu:107472993"/>